<organism evidence="2 3">
    <name type="scientific">Microbacterium thalassium</name>
    <dbReference type="NCBI Taxonomy" id="362649"/>
    <lineage>
        <taxon>Bacteria</taxon>
        <taxon>Bacillati</taxon>
        <taxon>Actinomycetota</taxon>
        <taxon>Actinomycetes</taxon>
        <taxon>Micrococcales</taxon>
        <taxon>Microbacteriaceae</taxon>
        <taxon>Microbacterium</taxon>
    </lineage>
</organism>
<accession>A0A7X0KUX1</accession>
<feature type="transmembrane region" description="Helical" evidence="1">
    <location>
        <begin position="108"/>
        <end position="129"/>
    </location>
</feature>
<dbReference type="EMBL" id="JACHML010000001">
    <property type="protein sequence ID" value="MBB6391620.1"/>
    <property type="molecule type" value="Genomic_DNA"/>
</dbReference>
<protein>
    <submittedName>
        <fullName evidence="2">Putative repeat protein (TIGR03987 family)</fullName>
    </submittedName>
</protein>
<feature type="transmembrane region" description="Helical" evidence="1">
    <location>
        <begin position="29"/>
        <end position="51"/>
    </location>
</feature>
<dbReference type="NCBIfam" id="TIGR03987">
    <property type="entry name" value="HsmA family protein"/>
    <property type="match status" value="1"/>
</dbReference>
<feature type="transmembrane region" description="Helical" evidence="1">
    <location>
        <begin position="71"/>
        <end position="96"/>
    </location>
</feature>
<dbReference type="RefSeq" id="WP_184750773.1">
    <property type="nucleotide sequence ID" value="NZ_BAAAJR010000006.1"/>
</dbReference>
<feature type="transmembrane region" description="Helical" evidence="1">
    <location>
        <begin position="6"/>
        <end position="22"/>
    </location>
</feature>
<reference evidence="2 3" key="1">
    <citation type="submission" date="2020-08" db="EMBL/GenBank/DDBJ databases">
        <title>Sequencing the genomes of 1000 actinobacteria strains.</title>
        <authorList>
            <person name="Klenk H.-P."/>
        </authorList>
    </citation>
    <scope>NUCLEOTIDE SEQUENCE [LARGE SCALE GENOMIC DNA]</scope>
    <source>
        <strain evidence="2 3">DSM 12511</strain>
    </source>
</reference>
<gene>
    <name evidence="2" type="ORF">HD594_001933</name>
</gene>
<keyword evidence="1" id="KW-1133">Transmembrane helix</keyword>
<keyword evidence="1" id="KW-0812">Transmembrane</keyword>
<dbReference type="Proteomes" id="UP000537775">
    <property type="component" value="Unassembled WGS sequence"/>
</dbReference>
<sequence>MLPAAIIIITLALVFYSIGVWSERVQRTLHWWHVAFFALGLAADATGTYLMTQIAAERRADGATVSWLNSFMGVSGVIAILLMAIHLAWAVVVLLRGRENEKHCFHRFSILVWAIWLVPYIAGAAGAMLG</sequence>
<keyword evidence="3" id="KW-1185">Reference proteome</keyword>
<dbReference type="AlphaFoldDB" id="A0A7X0KUX1"/>
<evidence type="ECO:0000313" key="3">
    <source>
        <dbReference type="Proteomes" id="UP000537775"/>
    </source>
</evidence>
<evidence type="ECO:0000256" key="1">
    <source>
        <dbReference type="SAM" id="Phobius"/>
    </source>
</evidence>
<proteinExistence type="predicted"/>
<evidence type="ECO:0000313" key="2">
    <source>
        <dbReference type="EMBL" id="MBB6391620.1"/>
    </source>
</evidence>
<comment type="caution">
    <text evidence="2">The sequence shown here is derived from an EMBL/GenBank/DDBJ whole genome shotgun (WGS) entry which is preliminary data.</text>
</comment>
<dbReference type="InterPro" id="IPR023813">
    <property type="entry name" value="HsmA-like"/>
</dbReference>
<name>A0A7X0KUX1_9MICO</name>
<keyword evidence="1" id="KW-0472">Membrane</keyword>